<dbReference type="GO" id="GO:0007155">
    <property type="term" value="P:cell adhesion"/>
    <property type="evidence" value="ECO:0007669"/>
    <property type="project" value="InterPro"/>
</dbReference>
<evidence type="ECO:0000256" key="4">
    <source>
        <dbReference type="ARBA" id="ARBA00023180"/>
    </source>
</evidence>
<evidence type="ECO:0000256" key="5">
    <source>
        <dbReference type="SAM" id="MobiDB-lite"/>
    </source>
</evidence>
<dbReference type="GO" id="GO:0016787">
    <property type="term" value="F:hydrolase activity"/>
    <property type="evidence" value="ECO:0007669"/>
    <property type="project" value="UniProtKB-KW"/>
</dbReference>
<dbReference type="Gene3D" id="2.130.10.130">
    <property type="entry name" value="Integrin alpha, N-terminal"/>
    <property type="match status" value="3"/>
</dbReference>
<keyword evidence="4" id="KW-0325">Glycoprotein</keyword>
<evidence type="ECO:0000313" key="6">
    <source>
        <dbReference type="EMBL" id="OJA03512.1"/>
    </source>
</evidence>
<organism evidence="6 7">
    <name type="scientific">Bathymodiolus thermophilus thioautotrophic gill symbiont</name>
    <dbReference type="NCBI Taxonomy" id="2360"/>
    <lineage>
        <taxon>Bacteria</taxon>
        <taxon>Pseudomonadati</taxon>
        <taxon>Pseudomonadota</taxon>
        <taxon>Gammaproteobacteria</taxon>
        <taxon>sulfur-oxidizing symbionts</taxon>
    </lineage>
</organism>
<dbReference type="SMART" id="SM00191">
    <property type="entry name" value="Int_alpha"/>
    <property type="match status" value="6"/>
</dbReference>
<dbReference type="InterPro" id="IPR000413">
    <property type="entry name" value="Integrin_alpha"/>
</dbReference>
<reference evidence="7" key="1">
    <citation type="submission" date="2016-09" db="EMBL/GenBank/DDBJ databases">
        <title>Genome Sequence of Bathymodiolus thermophilus sulfur-oxidizing gill endosymbiont.</title>
        <authorList>
            <person name="Ponnudurai R."/>
            <person name="Kleiner M."/>
            <person name="Sayavedra L."/>
            <person name="Thuermer A."/>
            <person name="Felbeck H."/>
            <person name="Schlueter R."/>
            <person name="Schweder T."/>
            <person name="Markert S."/>
        </authorList>
    </citation>
    <scope>NUCLEOTIDE SEQUENCE [LARGE SCALE GENOMIC DNA]</scope>
    <source>
        <strain evidence="7">BAT/CrabSpa'14</strain>
    </source>
</reference>
<dbReference type="Pfam" id="PF01839">
    <property type="entry name" value="FG-GAP"/>
    <property type="match status" value="6"/>
</dbReference>
<feature type="non-terminal residue" evidence="6">
    <location>
        <position position="519"/>
    </location>
</feature>
<keyword evidence="3" id="KW-0378">Hydrolase</keyword>
<comment type="caution">
    <text evidence="6">The sequence shown here is derived from an EMBL/GenBank/DDBJ whole genome shotgun (WGS) entry which is preliminary data.</text>
</comment>
<dbReference type="PROSITE" id="PS51470">
    <property type="entry name" value="FG_GAP"/>
    <property type="match status" value="6"/>
</dbReference>
<feature type="non-terminal residue" evidence="6">
    <location>
        <position position="1"/>
    </location>
</feature>
<sequence length="519" mass="52058">LKVIGNSNANVEAIGFEKSNTSKTVDGITYQVYSHTDAPTAKLWVQQNLIVSTSIAQGFVINGENSYDCSGNSVSSAGDVNGDGLDDLIIGAHMAKSASKDEAGKSYVVFGKTNATAINLSDIASNFGTGGFVINGKEAYERSGVSVSSAGDVNGDGLDDLIVGAYYGVVDSIGKSYVVFGKTNATAINLSDIASNSGTGGFVINSEGAGDCNGHSVSSAGDVNGDGLDDLIVGAFGADSAGKNSIGKSYVVFGKTNATAINLSDIASNSGTGGFVINSEGAGDCNGHSVSSAGDVNGDGLDDLIVGAFGADSAGKNSIGKSYVVFGKTNATAINLSDIASNSGTGGFVINGENANRDSNGQSVSSAGDVNGDGLDDLIIGAYMANSAGEYWAGKSYVVFGKTNATAINLSDIASNSGTGGFVINGEESNDLSGYSVSSAGDINGDGLDDLIIGAYWADSTGKSLAGKSYVIFGKTDTKAINLSDISAGRGTTAHTIDFQGDTNTDKNDTLTGTSANEL</sequence>
<keyword evidence="1" id="KW-0732">Signal</keyword>
<evidence type="ECO:0008006" key="8">
    <source>
        <dbReference type="Google" id="ProtNLM"/>
    </source>
</evidence>
<dbReference type="Proteomes" id="UP000182798">
    <property type="component" value="Unassembled WGS sequence"/>
</dbReference>
<evidence type="ECO:0000256" key="2">
    <source>
        <dbReference type="ARBA" id="ARBA00022737"/>
    </source>
</evidence>
<evidence type="ECO:0000256" key="1">
    <source>
        <dbReference type="ARBA" id="ARBA00022729"/>
    </source>
</evidence>
<dbReference type="InterPro" id="IPR013517">
    <property type="entry name" value="FG-GAP"/>
</dbReference>
<dbReference type="PANTHER" id="PTHR23221">
    <property type="entry name" value="GLYCOSYLPHOSPHATIDYLINOSITOL PHOSPHOLIPASE D"/>
    <property type="match status" value="1"/>
</dbReference>
<name>A0A1J8PRD5_9GAMM</name>
<evidence type="ECO:0000256" key="3">
    <source>
        <dbReference type="ARBA" id="ARBA00022801"/>
    </source>
</evidence>
<dbReference type="SUPFAM" id="SSF69318">
    <property type="entry name" value="Integrin alpha N-terminal domain"/>
    <property type="match status" value="1"/>
</dbReference>
<keyword evidence="2" id="KW-0677">Repeat</keyword>
<dbReference type="EMBL" id="MIQH01000544">
    <property type="protein sequence ID" value="OJA03512.1"/>
    <property type="molecule type" value="Genomic_DNA"/>
</dbReference>
<dbReference type="InterPro" id="IPR013519">
    <property type="entry name" value="Int_alpha_beta-p"/>
</dbReference>
<protein>
    <recommendedName>
        <fullName evidence="8">Flagellar hook-length control protein FliK</fullName>
    </recommendedName>
</protein>
<feature type="region of interest" description="Disordered" evidence="5">
    <location>
        <begin position="494"/>
        <end position="519"/>
    </location>
</feature>
<dbReference type="PRINTS" id="PR01185">
    <property type="entry name" value="INTEGRINA"/>
</dbReference>
<dbReference type="PANTHER" id="PTHR23221:SF7">
    <property type="entry name" value="PHOSPHATIDYLINOSITOL-GLYCAN-SPECIFIC PHOSPHOLIPASE D"/>
    <property type="match status" value="1"/>
</dbReference>
<evidence type="ECO:0000313" key="7">
    <source>
        <dbReference type="Proteomes" id="UP000182798"/>
    </source>
</evidence>
<dbReference type="GO" id="GO:0008305">
    <property type="term" value="C:integrin complex"/>
    <property type="evidence" value="ECO:0007669"/>
    <property type="project" value="InterPro"/>
</dbReference>
<proteinExistence type="predicted"/>
<accession>A0A1J8PRD5</accession>
<feature type="compositionally biased region" description="Polar residues" evidence="5">
    <location>
        <begin position="510"/>
        <end position="519"/>
    </location>
</feature>
<dbReference type="InterPro" id="IPR028994">
    <property type="entry name" value="Integrin_alpha_N"/>
</dbReference>
<dbReference type="AlphaFoldDB" id="A0A1J8PRD5"/>
<gene>
    <name evidence="6" type="ORF">BGC33_04345</name>
</gene>